<keyword evidence="4" id="KW-0699">rRNA-binding</keyword>
<proteinExistence type="inferred from homology"/>
<dbReference type="InterPro" id="IPR000266">
    <property type="entry name" value="Ribosomal_uS17"/>
</dbReference>
<accession>A0A3S8UVY8</accession>
<evidence type="ECO:0000256" key="7">
    <source>
        <dbReference type="ARBA" id="ARBA00023274"/>
    </source>
</evidence>
<dbReference type="PANTHER" id="PTHR10744:SF1">
    <property type="entry name" value="SMALL RIBOSOMAL SUBUNIT PROTEIN US17M"/>
    <property type="match status" value="1"/>
</dbReference>
<keyword evidence="5" id="KW-0694">RNA-binding</keyword>
<dbReference type="NCBIfam" id="NF004123">
    <property type="entry name" value="PRK05610.1"/>
    <property type="match status" value="1"/>
</dbReference>
<evidence type="ECO:0000256" key="4">
    <source>
        <dbReference type="ARBA" id="ARBA00022730"/>
    </source>
</evidence>
<evidence type="ECO:0000256" key="8">
    <source>
        <dbReference type="ARBA" id="ARBA00035251"/>
    </source>
</evidence>
<keyword evidence="6 10" id="KW-0689">Ribosomal protein</keyword>
<dbReference type="HAMAP" id="MF_01345_B">
    <property type="entry name" value="Ribosomal_uS17_B"/>
    <property type="match status" value="1"/>
</dbReference>
<dbReference type="PANTHER" id="PTHR10744">
    <property type="entry name" value="40S RIBOSOMAL PROTEIN S11 FAMILY MEMBER"/>
    <property type="match status" value="1"/>
</dbReference>
<sequence length="74" mass="8639">MSKKSISGIIISDKMHKTAVIMITKLVLHKKYKKIIKKTNKFYVDNPLNKHKVGDIVKIVQTRPLSKNKHWKIN</sequence>
<dbReference type="GO" id="GO:0003735">
    <property type="term" value="F:structural constituent of ribosome"/>
    <property type="evidence" value="ECO:0007669"/>
    <property type="project" value="InterPro"/>
</dbReference>
<evidence type="ECO:0000256" key="1">
    <source>
        <dbReference type="ARBA" id="ARBA00002932"/>
    </source>
</evidence>
<protein>
    <recommendedName>
        <fullName evidence="8">Small ribosomal subunit protein uS17c</fullName>
    </recommendedName>
    <alternativeName>
        <fullName evidence="9">30S ribosomal protein S17, chloroplastic</fullName>
    </alternativeName>
</protein>
<geneLocation type="plastid" evidence="11"/>
<keyword evidence="11" id="KW-0934">Plastid</keyword>
<reference evidence="11" key="1">
    <citation type="journal article" date="2018" name="J. Phycol.">
        <title>Molecular phylogenetics supports a clade of red algal parasites retaining native plastids: taxonomy and terminology revised.</title>
        <authorList>
            <person name="Salomaki E.D."/>
            <person name="Lane C.E."/>
        </authorList>
    </citation>
    <scope>NUCLEOTIDE SEQUENCE</scope>
</reference>
<evidence type="ECO:0000313" key="11">
    <source>
        <dbReference type="EMBL" id="AZL88007.1"/>
    </source>
</evidence>
<evidence type="ECO:0000256" key="6">
    <source>
        <dbReference type="ARBA" id="ARBA00022980"/>
    </source>
</evidence>
<comment type="function">
    <text evidence="1">One of the primary rRNA binding proteins, it binds specifically to the 5'-end of 16S ribosomal RNA.</text>
</comment>
<dbReference type="InterPro" id="IPR019984">
    <property type="entry name" value="Ribosomal_uS17_bact/chlr"/>
</dbReference>
<evidence type="ECO:0000256" key="5">
    <source>
        <dbReference type="ARBA" id="ARBA00022884"/>
    </source>
</evidence>
<dbReference type="Gene3D" id="2.40.50.140">
    <property type="entry name" value="Nucleic acid-binding proteins"/>
    <property type="match status" value="1"/>
</dbReference>
<name>A0A3S8UVY8_9FLOR</name>
<dbReference type="InterPro" id="IPR019979">
    <property type="entry name" value="Ribosomal_uS17_CS"/>
</dbReference>
<dbReference type="CDD" id="cd00364">
    <property type="entry name" value="Ribosomal_uS17"/>
    <property type="match status" value="1"/>
</dbReference>
<dbReference type="GO" id="GO:0006412">
    <property type="term" value="P:translation"/>
    <property type="evidence" value="ECO:0007669"/>
    <property type="project" value="InterPro"/>
</dbReference>
<evidence type="ECO:0000256" key="9">
    <source>
        <dbReference type="ARBA" id="ARBA00035308"/>
    </source>
</evidence>
<dbReference type="PRINTS" id="PR00973">
    <property type="entry name" value="RIBOSOMALS17"/>
</dbReference>
<dbReference type="AlphaFoldDB" id="A0A3S8UVY8"/>
<keyword evidence="7 10" id="KW-0687">Ribonucleoprotein</keyword>
<evidence type="ECO:0000256" key="3">
    <source>
        <dbReference type="ARBA" id="ARBA00011458"/>
    </source>
</evidence>
<dbReference type="Pfam" id="PF00366">
    <property type="entry name" value="Ribosomal_S17"/>
    <property type="match status" value="1"/>
</dbReference>
<evidence type="ECO:0000256" key="10">
    <source>
        <dbReference type="RuleBase" id="RU003872"/>
    </source>
</evidence>
<organism evidence="11">
    <name type="scientific">Harveyella mirabilis</name>
    <dbReference type="NCBI Taxonomy" id="282355"/>
    <lineage>
        <taxon>Eukaryota</taxon>
        <taxon>Rhodophyta</taxon>
        <taxon>Florideophyceae</taxon>
        <taxon>Rhodymeniophycidae</taxon>
        <taxon>Gigartinales</taxon>
        <taxon>Choreocolacaceae</taxon>
        <taxon>Harveyella</taxon>
    </lineage>
</organism>
<dbReference type="InterPro" id="IPR012340">
    <property type="entry name" value="NA-bd_OB-fold"/>
</dbReference>
<dbReference type="GO" id="GO:0019843">
    <property type="term" value="F:rRNA binding"/>
    <property type="evidence" value="ECO:0007669"/>
    <property type="project" value="UniProtKB-KW"/>
</dbReference>
<dbReference type="PROSITE" id="PS00056">
    <property type="entry name" value="RIBOSOMAL_S17"/>
    <property type="match status" value="1"/>
</dbReference>
<evidence type="ECO:0000256" key="2">
    <source>
        <dbReference type="ARBA" id="ARBA00010254"/>
    </source>
</evidence>
<comment type="subunit">
    <text evidence="3">Part of the 30S ribosomal subunit.</text>
</comment>
<dbReference type="EMBL" id="MK039118">
    <property type="protein sequence ID" value="AZL88007.1"/>
    <property type="molecule type" value="Genomic_DNA"/>
</dbReference>
<dbReference type="GO" id="GO:0022627">
    <property type="term" value="C:cytosolic small ribosomal subunit"/>
    <property type="evidence" value="ECO:0007669"/>
    <property type="project" value="TreeGrafter"/>
</dbReference>
<gene>
    <name evidence="11" type="primary">rps17</name>
</gene>
<dbReference type="SUPFAM" id="SSF50249">
    <property type="entry name" value="Nucleic acid-binding proteins"/>
    <property type="match status" value="1"/>
</dbReference>
<comment type="similarity">
    <text evidence="2 10">Belongs to the universal ribosomal protein uS17 family.</text>
</comment>